<sequence>MTGSIISLGTLIWTGAPIEIWSALAPITRAFSNLECSLKLNTSFPDNNLGSSLMTQL</sequence>
<reference evidence="1" key="1">
    <citation type="submission" date="2018-05" db="EMBL/GenBank/DDBJ databases">
        <authorList>
            <person name="Lanie J.A."/>
            <person name="Ng W.-L."/>
            <person name="Kazmierczak K.M."/>
            <person name="Andrzejewski T.M."/>
            <person name="Davidsen T.M."/>
            <person name="Wayne K.J."/>
            <person name="Tettelin H."/>
            <person name="Glass J.I."/>
            <person name="Rusch D."/>
            <person name="Podicherti R."/>
            <person name="Tsui H.-C.T."/>
            <person name="Winkler M.E."/>
        </authorList>
    </citation>
    <scope>NUCLEOTIDE SEQUENCE</scope>
</reference>
<dbReference type="AlphaFoldDB" id="A0A382LSW9"/>
<name>A0A382LSW9_9ZZZZ</name>
<protein>
    <submittedName>
        <fullName evidence="1">Uncharacterized protein</fullName>
    </submittedName>
</protein>
<evidence type="ECO:0000313" key="1">
    <source>
        <dbReference type="EMBL" id="SVC39844.1"/>
    </source>
</evidence>
<gene>
    <name evidence="1" type="ORF">METZ01_LOCUS292698</name>
</gene>
<accession>A0A382LSW9</accession>
<proteinExistence type="predicted"/>
<dbReference type="EMBL" id="UINC01089070">
    <property type="protein sequence ID" value="SVC39844.1"/>
    <property type="molecule type" value="Genomic_DNA"/>
</dbReference>
<organism evidence="1">
    <name type="scientific">marine metagenome</name>
    <dbReference type="NCBI Taxonomy" id="408172"/>
    <lineage>
        <taxon>unclassified sequences</taxon>
        <taxon>metagenomes</taxon>
        <taxon>ecological metagenomes</taxon>
    </lineage>
</organism>